<dbReference type="PRINTS" id="PR00499">
    <property type="entry name" value="P67PHOX"/>
</dbReference>
<evidence type="ECO:0000256" key="3">
    <source>
        <dbReference type="ARBA" id="ARBA00022737"/>
    </source>
</evidence>
<dbReference type="Pfam" id="PF11976">
    <property type="entry name" value="Rad60-SLD"/>
    <property type="match status" value="1"/>
</dbReference>
<evidence type="ECO:0000313" key="8">
    <source>
        <dbReference type="Proteomes" id="UP000887458"/>
    </source>
</evidence>
<reference evidence="7 8" key="2">
    <citation type="journal article" date="2022" name="Mol. Biol. Evol.">
        <title>Comparative Genomics Reveals Insights into the Divergent Evolution of Astigmatic Mites and Household Pest Adaptations.</title>
        <authorList>
            <person name="Xiong Q."/>
            <person name="Wan A.T."/>
            <person name="Liu X."/>
            <person name="Fung C.S."/>
            <person name="Xiao X."/>
            <person name="Malainual N."/>
            <person name="Hou J."/>
            <person name="Wang L."/>
            <person name="Wang M."/>
            <person name="Yang K.Y."/>
            <person name="Cui Y."/>
            <person name="Leung E.L."/>
            <person name="Nong W."/>
            <person name="Shin S.K."/>
            <person name="Au S.W."/>
            <person name="Jeong K.Y."/>
            <person name="Chew F.T."/>
            <person name="Hui J.H."/>
            <person name="Leung T.F."/>
            <person name="Tungtrongchitr A."/>
            <person name="Zhong N."/>
            <person name="Liu Z."/>
            <person name="Tsui S.K."/>
        </authorList>
    </citation>
    <scope>NUCLEOTIDE SEQUENCE [LARGE SCALE GENOMIC DNA]</scope>
    <source>
        <strain evidence="7">Derp</strain>
    </source>
</reference>
<dbReference type="SUPFAM" id="SSF50044">
    <property type="entry name" value="SH3-domain"/>
    <property type="match status" value="1"/>
</dbReference>
<dbReference type="InterPro" id="IPR036028">
    <property type="entry name" value="SH3-like_dom_sf"/>
</dbReference>
<proteinExistence type="predicted"/>
<feature type="region of interest" description="Disordered" evidence="5">
    <location>
        <begin position="143"/>
        <end position="164"/>
    </location>
</feature>
<keyword evidence="1 4" id="KW-0728">SH3 domain</keyword>
<dbReference type="PROSITE" id="PS50002">
    <property type="entry name" value="SH3"/>
    <property type="match status" value="1"/>
</dbReference>
<sequence>MWRSAQYVNSDALKSVDNDDWDTDPDFVNDVTEEDQRWGSKTIEGSGRTAAAIDLDQLRNEVSQEDVQSKEKFAHQSQKDSKIGFGGKFGVQTDRVDKSAVGFDYHEKVDKHQSQKDYSTGFGGKFGVQKDRVDKSAVGWEHHEKVEKHSSQLDGSKGFGGKFGVQKDRVDKSALGWEHHEKVDKHESQKDYSVGFGGKFGVQKDRVDKSAVGWEHHEKVEKHESQKDYSVGFGGKFGVQKDRVDKSAVGWEHHEKVEKHSSQLDGSKGFGGKFGVQKDRVDKSALGWEHHEKVDKHESQKDYSVGFGGKFGVQKDRVDKSALGWEHHEKVDKHESQKDYSVGFGGKFGVQKDRVDKSAVGWDHHETVEKHSSQLDASKGFGLENDRKDSCAKRWENRDNDDNNNTNKPKKEIIKGDAKSLASKFENLAKQDETAAREKIQRERQKRIEQEAHEKELNKDRVVFESEAREDEDTCDQSRESNDQDDDVDEVERPLHQQKGRHHKIGISVLPMPKSPTKITPSQTIASPIQSEPEIINEQQPIEIQTPVVETNPVEQKLITDMKIVETTNNEDLGLTAIALFDYEAAESDEITFDPDELITNIEMIDEGWWRGQCRGKVGLFPANYKKILENDPPKKIDQVKEKSLANDNDKIADDQSAKIIVNDIRNHTNDGNIPSINDDNQLDQKTRKRHHSPDSLNLPQIKPPTTKDNDNITDQHSSPEIVELSDTSNSPIPIVNSSIIQDDEEINNAINEWIRIRVQRLDRIEYFRMLRTQSFSTIFDQIAERFDVSISRLILYLNDKIVDAKSTPNSINLSFADIFEMIVRSEDQTDETGTAIQSNNDDPNMIELHLRDSSKKRLTCHVNRFENVRYLAEIFAKDRCIPIEKILLKFDSETMDLMQKIDACDLENDDQIDVIIKQ</sequence>
<dbReference type="Gene3D" id="3.10.20.90">
    <property type="entry name" value="Phosphatidylinositol 3-kinase Catalytic Subunit, Chain A, domain 1"/>
    <property type="match status" value="2"/>
</dbReference>
<dbReference type="InterPro" id="IPR003134">
    <property type="entry name" value="Hs1_Cortactin"/>
</dbReference>
<comment type="caution">
    <text evidence="7">The sequence shown here is derived from an EMBL/GenBank/DDBJ whole genome shotgun (WGS) entry which is preliminary data.</text>
</comment>
<keyword evidence="3" id="KW-0677">Repeat</keyword>
<feature type="region of interest" description="Disordered" evidence="5">
    <location>
        <begin position="365"/>
        <end position="500"/>
    </location>
</feature>
<dbReference type="InterPro" id="IPR029071">
    <property type="entry name" value="Ubiquitin-like_domsf"/>
</dbReference>
<organism evidence="7 8">
    <name type="scientific">Dermatophagoides pteronyssinus</name>
    <name type="common">European house dust mite</name>
    <dbReference type="NCBI Taxonomy" id="6956"/>
    <lineage>
        <taxon>Eukaryota</taxon>
        <taxon>Metazoa</taxon>
        <taxon>Ecdysozoa</taxon>
        <taxon>Arthropoda</taxon>
        <taxon>Chelicerata</taxon>
        <taxon>Arachnida</taxon>
        <taxon>Acari</taxon>
        <taxon>Acariformes</taxon>
        <taxon>Sarcoptiformes</taxon>
        <taxon>Astigmata</taxon>
        <taxon>Psoroptidia</taxon>
        <taxon>Analgoidea</taxon>
        <taxon>Pyroglyphidae</taxon>
        <taxon>Dermatophagoidinae</taxon>
        <taxon>Dermatophagoides</taxon>
    </lineage>
</organism>
<feature type="region of interest" description="Disordered" evidence="5">
    <location>
        <begin position="666"/>
        <end position="716"/>
    </location>
</feature>
<dbReference type="EMBL" id="NJHN03000024">
    <property type="protein sequence ID" value="KAH9424872.1"/>
    <property type="molecule type" value="Genomic_DNA"/>
</dbReference>
<protein>
    <submittedName>
        <fullName evidence="7">Hematopoietic lineage cell-specific protein</fullName>
    </submittedName>
</protein>
<dbReference type="InterPro" id="IPR001452">
    <property type="entry name" value="SH3_domain"/>
</dbReference>
<feature type="compositionally biased region" description="Basic and acidic residues" evidence="5">
    <location>
        <begin position="427"/>
        <end position="467"/>
    </location>
</feature>
<dbReference type="SMART" id="SM00326">
    <property type="entry name" value="SH3"/>
    <property type="match status" value="1"/>
</dbReference>
<dbReference type="SUPFAM" id="SSF54236">
    <property type="entry name" value="Ubiquitin-like"/>
    <property type="match status" value="2"/>
</dbReference>
<dbReference type="PRINTS" id="PR00452">
    <property type="entry name" value="SH3DOMAIN"/>
</dbReference>
<feature type="domain" description="SH3" evidence="6">
    <location>
        <begin position="572"/>
        <end position="631"/>
    </location>
</feature>
<dbReference type="Proteomes" id="UP000887458">
    <property type="component" value="Unassembled WGS sequence"/>
</dbReference>
<dbReference type="Gene3D" id="2.30.30.40">
    <property type="entry name" value="SH3 Domains"/>
    <property type="match status" value="1"/>
</dbReference>
<feature type="compositionally biased region" description="Basic and acidic residues" evidence="5">
    <location>
        <begin position="409"/>
        <end position="418"/>
    </location>
</feature>
<evidence type="ECO:0000256" key="5">
    <source>
        <dbReference type="SAM" id="MobiDB-lite"/>
    </source>
</evidence>
<dbReference type="PANTHER" id="PTHR10829">
    <property type="entry name" value="CORTACTIN AND DREBRIN"/>
    <property type="match status" value="1"/>
</dbReference>
<evidence type="ECO:0000256" key="4">
    <source>
        <dbReference type="PROSITE-ProRule" id="PRU00192"/>
    </source>
</evidence>
<feature type="region of interest" description="Disordered" evidence="5">
    <location>
        <begin position="1"/>
        <end position="26"/>
    </location>
</feature>
<keyword evidence="2" id="KW-0597">Phosphoprotein</keyword>
<dbReference type="Pfam" id="PF02218">
    <property type="entry name" value="HS1_rep"/>
    <property type="match status" value="8"/>
</dbReference>
<feature type="region of interest" description="Disordered" evidence="5">
    <location>
        <begin position="254"/>
        <end position="275"/>
    </location>
</feature>
<reference evidence="7 8" key="1">
    <citation type="journal article" date="2018" name="J. Allergy Clin. Immunol.">
        <title>High-quality assembly of Dermatophagoides pteronyssinus genome and transcriptome reveals a wide range of novel allergens.</title>
        <authorList>
            <person name="Liu X.Y."/>
            <person name="Yang K.Y."/>
            <person name="Wang M.Q."/>
            <person name="Kwok J.S."/>
            <person name="Zeng X."/>
            <person name="Yang Z."/>
            <person name="Xiao X.J."/>
            <person name="Lau C.P."/>
            <person name="Li Y."/>
            <person name="Huang Z.M."/>
            <person name="Ba J.G."/>
            <person name="Yim A.K."/>
            <person name="Ouyang C.Y."/>
            <person name="Ngai S.M."/>
            <person name="Chan T.F."/>
            <person name="Leung E.L."/>
            <person name="Liu L."/>
            <person name="Liu Z.G."/>
            <person name="Tsui S.K."/>
        </authorList>
    </citation>
    <scope>NUCLEOTIDE SEQUENCE [LARGE SCALE GENOMIC DNA]</scope>
    <source>
        <strain evidence="7">Derp</strain>
    </source>
</reference>
<keyword evidence="8" id="KW-1185">Reference proteome</keyword>
<dbReference type="PROSITE" id="PS51090">
    <property type="entry name" value="CORTACTIN"/>
    <property type="match status" value="8"/>
</dbReference>
<feature type="compositionally biased region" description="Polar residues" evidence="5">
    <location>
        <begin position="670"/>
        <end position="680"/>
    </location>
</feature>
<accession>A0ABQ8JR45</accession>
<evidence type="ECO:0000256" key="1">
    <source>
        <dbReference type="ARBA" id="ARBA00022443"/>
    </source>
</evidence>
<feature type="compositionally biased region" description="Basic and acidic residues" evidence="5">
    <location>
        <begin position="384"/>
        <end position="401"/>
    </location>
</feature>
<evidence type="ECO:0000313" key="7">
    <source>
        <dbReference type="EMBL" id="KAH9424872.1"/>
    </source>
</evidence>
<dbReference type="PANTHER" id="PTHR10829:SF23">
    <property type="entry name" value="CORTACTIN, ISOFORM A"/>
    <property type="match status" value="1"/>
</dbReference>
<evidence type="ECO:0000259" key="6">
    <source>
        <dbReference type="PROSITE" id="PS50002"/>
    </source>
</evidence>
<name>A0ABQ8JR45_DERPT</name>
<dbReference type="Pfam" id="PF00018">
    <property type="entry name" value="SH3_1"/>
    <property type="match status" value="1"/>
</dbReference>
<gene>
    <name evidence="7" type="primary">HCLS1</name>
    <name evidence="7" type="ORF">DERP_009094</name>
</gene>
<dbReference type="InterPro" id="IPR022617">
    <property type="entry name" value="Rad60/SUMO-like_dom"/>
</dbReference>
<evidence type="ECO:0000256" key="2">
    <source>
        <dbReference type="ARBA" id="ARBA00022553"/>
    </source>
</evidence>